<keyword evidence="3" id="KW-1185">Reference proteome</keyword>
<dbReference type="EMBL" id="CP001998">
    <property type="protein sequence ID" value="ADE53321.1"/>
    <property type="molecule type" value="Genomic_DNA"/>
</dbReference>
<proteinExistence type="predicted"/>
<dbReference type="EMBL" id="CP001998">
    <property type="protein sequence ID" value="ADE53353.1"/>
    <property type="molecule type" value="Genomic_DNA"/>
</dbReference>
<sequence>MGVVFIDGTECEFLNFSSTGKLACGAGEFFCAPPRLGFNDRGNSTQCVRSIPNALPISGNITF</sequence>
<evidence type="ECO:0000313" key="3">
    <source>
        <dbReference type="Proteomes" id="UP000000925"/>
    </source>
</evidence>
<dbReference type="STRING" id="583355.Caka_0295"/>
<organism evidence="1 3">
    <name type="scientific">Coraliomargarita akajimensis (strain DSM 45221 / IAM 15411 / JCM 23193 / KCTC 12865 / 04OKA010-24)</name>
    <dbReference type="NCBI Taxonomy" id="583355"/>
    <lineage>
        <taxon>Bacteria</taxon>
        <taxon>Pseudomonadati</taxon>
        <taxon>Verrucomicrobiota</taxon>
        <taxon>Opitutia</taxon>
        <taxon>Puniceicoccales</taxon>
        <taxon>Coraliomargaritaceae</taxon>
        <taxon>Coraliomargarita</taxon>
    </lineage>
</organism>
<dbReference type="Proteomes" id="UP000000925">
    <property type="component" value="Chromosome"/>
</dbReference>
<accession>D5EMB5</accession>
<name>D5EMB5_CORAD</name>
<protein>
    <submittedName>
        <fullName evidence="1">Uncharacterized protein</fullName>
    </submittedName>
</protein>
<reference evidence="1 3" key="1">
    <citation type="journal article" date="2010" name="Stand. Genomic Sci.">
        <title>Complete genome sequence of Coraliomargarita akajimensis type strain (04OKA010-24).</title>
        <authorList>
            <person name="Mavromatis K."/>
            <person name="Abt B."/>
            <person name="Brambilla E."/>
            <person name="Lapidus A."/>
            <person name="Copeland A."/>
            <person name="Deshpande S."/>
            <person name="Nolan M."/>
            <person name="Lucas S."/>
            <person name="Tice H."/>
            <person name="Cheng J.F."/>
            <person name="Han C."/>
            <person name="Detter J.C."/>
            <person name="Woyke T."/>
            <person name="Goodwin L."/>
            <person name="Pitluck S."/>
            <person name="Held B."/>
            <person name="Brettin T."/>
            <person name="Tapia R."/>
            <person name="Ivanova N."/>
            <person name="Mikhailova N."/>
            <person name="Pati A."/>
            <person name="Liolios K."/>
            <person name="Chen A."/>
            <person name="Palaniappan K."/>
            <person name="Land M."/>
            <person name="Hauser L."/>
            <person name="Chang Y.J."/>
            <person name="Jeffries C.D."/>
            <person name="Rohde M."/>
            <person name="Goker M."/>
            <person name="Bristow J."/>
            <person name="Eisen J.A."/>
            <person name="Markowitz V."/>
            <person name="Hugenholtz P."/>
            <person name="Klenk H.P."/>
            <person name="Kyrpides N.C."/>
        </authorList>
    </citation>
    <scope>NUCLEOTIDE SEQUENCE [LARGE SCALE GENOMIC DNA]</scope>
    <source>
        <strain evidence="1">DSM 45221</strain>
        <strain evidence="3">DSM 45221 / IAM 15411 / JCM 23193 / KCTC 12865</strain>
    </source>
</reference>
<evidence type="ECO:0000313" key="2">
    <source>
        <dbReference type="EMBL" id="ADE53353.1"/>
    </source>
</evidence>
<evidence type="ECO:0000313" key="1">
    <source>
        <dbReference type="EMBL" id="ADE53321.1"/>
    </source>
</evidence>
<dbReference type="KEGG" id="caa:Caka_0295"/>
<dbReference type="HOGENOM" id="CLU_2878191_0_0_0"/>
<dbReference type="KEGG" id="caa:Caka_0328"/>
<dbReference type="AlphaFoldDB" id="D5EMB5"/>
<gene>
    <name evidence="1" type="ordered locus">Caka_0295</name>
    <name evidence="2" type="ordered locus">Caka_0328</name>
</gene>